<proteinExistence type="predicted"/>
<evidence type="ECO:0000256" key="1">
    <source>
        <dbReference type="SAM" id="Phobius"/>
    </source>
</evidence>
<organism evidence="2">
    <name type="scientific">Providencia stuartii</name>
    <dbReference type="NCBI Taxonomy" id="588"/>
    <lineage>
        <taxon>Bacteria</taxon>
        <taxon>Pseudomonadati</taxon>
        <taxon>Pseudomonadota</taxon>
        <taxon>Gammaproteobacteria</taxon>
        <taxon>Enterobacterales</taxon>
        <taxon>Morganellaceae</taxon>
        <taxon>Providencia</taxon>
    </lineage>
</organism>
<feature type="transmembrane region" description="Helical" evidence="1">
    <location>
        <begin position="295"/>
        <end position="316"/>
    </location>
</feature>
<feature type="transmembrane region" description="Helical" evidence="1">
    <location>
        <begin position="84"/>
        <end position="102"/>
    </location>
</feature>
<keyword evidence="1" id="KW-1133">Transmembrane helix</keyword>
<feature type="transmembrane region" description="Helical" evidence="1">
    <location>
        <begin position="108"/>
        <end position="131"/>
    </location>
</feature>
<dbReference type="EMBL" id="AAZDVE040000066">
    <property type="protein sequence ID" value="EMP9434935.1"/>
    <property type="molecule type" value="Genomic_DNA"/>
</dbReference>
<feature type="transmembrane region" description="Helical" evidence="1">
    <location>
        <begin position="32"/>
        <end position="55"/>
    </location>
</feature>
<dbReference type="AlphaFoldDB" id="A0AAI9I3H0"/>
<feature type="transmembrane region" description="Helical" evidence="1">
    <location>
        <begin position="152"/>
        <end position="181"/>
    </location>
</feature>
<reference evidence="2" key="1">
    <citation type="submission" date="2024-02" db="EMBL/GenBank/DDBJ databases">
        <authorList>
            <consortium name="Clinical and Environmental Microbiology Branch: Whole genome sequencing antimicrobial resistance pathogens in the healthcare setting"/>
        </authorList>
    </citation>
    <scope>NUCLEOTIDE SEQUENCE</scope>
    <source>
        <strain evidence="2">2020GO-00142</strain>
    </source>
</reference>
<evidence type="ECO:0008006" key="3">
    <source>
        <dbReference type="Google" id="ProtNLM"/>
    </source>
</evidence>
<keyword evidence="1" id="KW-0812">Transmembrane</keyword>
<feature type="transmembrane region" description="Helical" evidence="1">
    <location>
        <begin position="187"/>
        <end position="212"/>
    </location>
</feature>
<name>A0AAI9I3H0_PROST</name>
<comment type="caution">
    <text evidence="2">The sequence shown here is derived from an EMBL/GenBank/DDBJ whole genome shotgun (WGS) entry which is preliminary data.</text>
</comment>
<gene>
    <name evidence="2" type="ORF">JRA39_004078</name>
</gene>
<sequence length="346" mass="40233">MLEITLTFLSFILCLLLARSKASIILVFSIYIFYFILMLGYFHINKLGGTYLPLFPDEETYINNRSLKIYAFYVNTLYEQFGPWYFKLTNILIYTIPLIIIYNKYSKIDTSCVFGVILFSIGSYWCFFILKEAYSISGLLFLLYGISIRNKLYIFLGCTILILARPENIFLVLLSYIVYFLNHKNKLFLYSFIISILLLIVLFLKLPLSIAIKLSFVSRRNGASAKEYDPEAISAANKEGLDFIISKEYIDTILQNFNSSFNIFTNSFGIATLLVLINVISLALCLYHFRKKHSLIYIDWFYLISVIVLTCTHSMYRYANAISLPYIALRLIKNRNKNENLNNESK</sequence>
<keyword evidence="1" id="KW-0472">Membrane</keyword>
<feature type="transmembrane region" description="Helical" evidence="1">
    <location>
        <begin position="268"/>
        <end position="289"/>
    </location>
</feature>
<protein>
    <recommendedName>
        <fullName evidence="3">Wzy</fullName>
    </recommendedName>
</protein>
<evidence type="ECO:0000313" key="2">
    <source>
        <dbReference type="EMBL" id="EMP9434935.1"/>
    </source>
</evidence>
<accession>A0AAI9I3H0</accession>